<organism evidence="1 2">
    <name type="scientific">Glaesserella parasuis</name>
    <name type="common">Haemophilus parasuis</name>
    <dbReference type="NCBI Taxonomy" id="738"/>
    <lineage>
        <taxon>Bacteria</taxon>
        <taxon>Pseudomonadati</taxon>
        <taxon>Pseudomonadota</taxon>
        <taxon>Gammaproteobacteria</taxon>
        <taxon>Pasteurellales</taxon>
        <taxon>Pasteurellaceae</taxon>
        <taxon>Glaesserella</taxon>
    </lineage>
</organism>
<evidence type="ECO:0000313" key="2">
    <source>
        <dbReference type="Proteomes" id="UP001222296"/>
    </source>
</evidence>
<protein>
    <submittedName>
        <fullName evidence="1">Uncharacterized protein</fullName>
    </submittedName>
</protein>
<gene>
    <name evidence="1" type="ORF">QBL01_09360</name>
</gene>
<dbReference type="EMBL" id="CP121769">
    <property type="protein sequence ID" value="WGE09451.1"/>
    <property type="molecule type" value="Genomic_DNA"/>
</dbReference>
<sequence>MKYSEELTLSCLNSSLSKVNPCEVIIFLDQMIDKEDDSKVYSVLVDKNISVLDMDTLESCCAKYYQRRRHKSVDLAFIVTNGIESNTVLAELRLNYTNPNHLKLRDLKEKVKTSSRQSKLFGYALYDKIYFVFSDEVKEQAKYRLSKMIPKAPSYYKAETVSGIYLQFFVANF</sequence>
<accession>A0AAJ6AC22</accession>
<proteinExistence type="predicted"/>
<dbReference type="AlphaFoldDB" id="A0AAJ6AC22"/>
<reference evidence="1" key="1">
    <citation type="submission" date="2023-04" db="EMBL/GenBank/DDBJ databases">
        <title>Molecular characterization of the Integrative and Conjugative elements harboring multidrug-resistance gene from Glaesserella (Haemophilus) parasuis.</title>
        <authorList>
            <person name="Che Y."/>
            <person name="Zhou L."/>
        </authorList>
    </citation>
    <scope>NUCLEOTIDE SEQUENCE</scope>
    <source>
        <strain evidence="1">Z44</strain>
    </source>
</reference>
<dbReference type="RefSeq" id="WP_075606331.1">
    <property type="nucleotide sequence ID" value="NZ_CP121769.1"/>
</dbReference>
<dbReference type="Proteomes" id="UP001222296">
    <property type="component" value="Chromosome"/>
</dbReference>
<evidence type="ECO:0000313" key="1">
    <source>
        <dbReference type="EMBL" id="WGE09451.1"/>
    </source>
</evidence>
<name>A0AAJ6AC22_GLAPU</name>